<evidence type="ECO:0000256" key="1">
    <source>
        <dbReference type="ARBA" id="ARBA00000822"/>
    </source>
</evidence>
<dbReference type="AlphaFoldDB" id="A0A5C3M872"/>
<dbReference type="InterPro" id="IPR029070">
    <property type="entry name" value="Chitinase_insertion_sf"/>
</dbReference>
<dbReference type="InterPro" id="IPR001223">
    <property type="entry name" value="Glyco_hydro18_cat"/>
</dbReference>
<organism evidence="12 13">
    <name type="scientific">Crucibulum laeve</name>
    <dbReference type="NCBI Taxonomy" id="68775"/>
    <lineage>
        <taxon>Eukaryota</taxon>
        <taxon>Fungi</taxon>
        <taxon>Dikarya</taxon>
        <taxon>Basidiomycota</taxon>
        <taxon>Agaricomycotina</taxon>
        <taxon>Agaricomycetes</taxon>
        <taxon>Agaricomycetidae</taxon>
        <taxon>Agaricales</taxon>
        <taxon>Agaricineae</taxon>
        <taxon>Nidulariaceae</taxon>
        <taxon>Crucibulum</taxon>
    </lineage>
</organism>
<evidence type="ECO:0000256" key="6">
    <source>
        <dbReference type="ARBA" id="ARBA00023326"/>
    </source>
</evidence>
<dbReference type="PANTHER" id="PTHR11177">
    <property type="entry name" value="CHITINASE"/>
    <property type="match status" value="1"/>
</dbReference>
<dbReference type="SMART" id="SM00636">
    <property type="entry name" value="Glyco_18"/>
    <property type="match status" value="1"/>
</dbReference>
<reference evidence="12 13" key="1">
    <citation type="journal article" date="2019" name="Nat. Ecol. Evol.">
        <title>Megaphylogeny resolves global patterns of mushroom evolution.</title>
        <authorList>
            <person name="Varga T."/>
            <person name="Krizsan K."/>
            <person name="Foldi C."/>
            <person name="Dima B."/>
            <person name="Sanchez-Garcia M."/>
            <person name="Sanchez-Ramirez S."/>
            <person name="Szollosi G.J."/>
            <person name="Szarkandi J.G."/>
            <person name="Papp V."/>
            <person name="Albert L."/>
            <person name="Andreopoulos W."/>
            <person name="Angelini C."/>
            <person name="Antonin V."/>
            <person name="Barry K.W."/>
            <person name="Bougher N.L."/>
            <person name="Buchanan P."/>
            <person name="Buyck B."/>
            <person name="Bense V."/>
            <person name="Catcheside P."/>
            <person name="Chovatia M."/>
            <person name="Cooper J."/>
            <person name="Damon W."/>
            <person name="Desjardin D."/>
            <person name="Finy P."/>
            <person name="Geml J."/>
            <person name="Haridas S."/>
            <person name="Hughes K."/>
            <person name="Justo A."/>
            <person name="Karasinski D."/>
            <person name="Kautmanova I."/>
            <person name="Kiss B."/>
            <person name="Kocsube S."/>
            <person name="Kotiranta H."/>
            <person name="LaButti K.M."/>
            <person name="Lechner B.E."/>
            <person name="Liimatainen K."/>
            <person name="Lipzen A."/>
            <person name="Lukacs Z."/>
            <person name="Mihaltcheva S."/>
            <person name="Morgado L.N."/>
            <person name="Niskanen T."/>
            <person name="Noordeloos M.E."/>
            <person name="Ohm R.A."/>
            <person name="Ortiz-Santana B."/>
            <person name="Ovrebo C."/>
            <person name="Racz N."/>
            <person name="Riley R."/>
            <person name="Savchenko A."/>
            <person name="Shiryaev A."/>
            <person name="Soop K."/>
            <person name="Spirin V."/>
            <person name="Szebenyi C."/>
            <person name="Tomsovsky M."/>
            <person name="Tulloss R.E."/>
            <person name="Uehling J."/>
            <person name="Grigoriev I.V."/>
            <person name="Vagvolgyi C."/>
            <person name="Papp T."/>
            <person name="Martin F.M."/>
            <person name="Miettinen O."/>
            <person name="Hibbett D.S."/>
            <person name="Nagy L.G."/>
        </authorList>
    </citation>
    <scope>NUCLEOTIDE SEQUENCE [LARGE SCALE GENOMIC DNA]</scope>
    <source>
        <strain evidence="12 13">CBS 166.37</strain>
    </source>
</reference>
<keyword evidence="6" id="KW-0624">Polysaccharide degradation</keyword>
<evidence type="ECO:0000256" key="9">
    <source>
        <dbReference type="SAM" id="MobiDB-lite"/>
    </source>
</evidence>
<accession>A0A5C3M872</accession>
<protein>
    <submittedName>
        <fullName evidence="12">Glycoside hydrolase family 18 protein</fullName>
    </submittedName>
</protein>
<dbReference type="SUPFAM" id="SSF51445">
    <property type="entry name" value="(Trans)glycosidases"/>
    <property type="match status" value="1"/>
</dbReference>
<keyword evidence="2 7" id="KW-0378">Hydrolase</keyword>
<feature type="compositionally biased region" description="Low complexity" evidence="9">
    <location>
        <begin position="425"/>
        <end position="450"/>
    </location>
</feature>
<name>A0A5C3M872_9AGAR</name>
<dbReference type="PROSITE" id="PS01095">
    <property type="entry name" value="GH18_1"/>
    <property type="match status" value="1"/>
</dbReference>
<dbReference type="PANTHER" id="PTHR11177:SF317">
    <property type="entry name" value="CHITINASE 12-RELATED"/>
    <property type="match status" value="1"/>
</dbReference>
<dbReference type="Gene3D" id="3.10.50.10">
    <property type="match status" value="1"/>
</dbReference>
<keyword evidence="13" id="KW-1185">Reference proteome</keyword>
<dbReference type="Gene3D" id="3.20.20.80">
    <property type="entry name" value="Glycosidases"/>
    <property type="match status" value="1"/>
</dbReference>
<dbReference type="InterPro" id="IPR011583">
    <property type="entry name" value="Chitinase_II/V-like_cat"/>
</dbReference>
<keyword evidence="10" id="KW-0732">Signal</keyword>
<evidence type="ECO:0000256" key="7">
    <source>
        <dbReference type="RuleBase" id="RU000489"/>
    </source>
</evidence>
<dbReference type="EMBL" id="ML213594">
    <property type="protein sequence ID" value="TFK41644.1"/>
    <property type="molecule type" value="Genomic_DNA"/>
</dbReference>
<dbReference type="InterPro" id="IPR001579">
    <property type="entry name" value="Glyco_hydro_18_chit_AS"/>
</dbReference>
<evidence type="ECO:0000256" key="2">
    <source>
        <dbReference type="ARBA" id="ARBA00022801"/>
    </source>
</evidence>
<feature type="signal peptide" evidence="10">
    <location>
        <begin position="1"/>
        <end position="19"/>
    </location>
</feature>
<dbReference type="GO" id="GO:0006032">
    <property type="term" value="P:chitin catabolic process"/>
    <property type="evidence" value="ECO:0007669"/>
    <property type="project" value="UniProtKB-KW"/>
</dbReference>
<comment type="catalytic activity">
    <reaction evidence="1">
        <text>Random endo-hydrolysis of N-acetyl-beta-D-glucosaminide (1-&gt;4)-beta-linkages in chitin and chitodextrins.</text>
        <dbReference type="EC" id="3.2.1.14"/>
    </reaction>
</comment>
<evidence type="ECO:0000256" key="4">
    <source>
        <dbReference type="ARBA" id="ARBA00023277"/>
    </source>
</evidence>
<keyword evidence="3" id="KW-0146">Chitin degradation</keyword>
<feature type="domain" description="GH18" evidence="11">
    <location>
        <begin position="42"/>
        <end position="424"/>
    </location>
</feature>
<evidence type="ECO:0000256" key="8">
    <source>
        <dbReference type="RuleBase" id="RU004453"/>
    </source>
</evidence>
<dbReference type="Pfam" id="PF00704">
    <property type="entry name" value="Glyco_hydro_18"/>
    <property type="match status" value="1"/>
</dbReference>
<feature type="region of interest" description="Disordered" evidence="9">
    <location>
        <begin position="425"/>
        <end position="457"/>
    </location>
</feature>
<dbReference type="GO" id="GO:0005576">
    <property type="term" value="C:extracellular region"/>
    <property type="evidence" value="ECO:0007669"/>
    <property type="project" value="TreeGrafter"/>
</dbReference>
<evidence type="ECO:0000256" key="10">
    <source>
        <dbReference type="SAM" id="SignalP"/>
    </source>
</evidence>
<dbReference type="InterPro" id="IPR050314">
    <property type="entry name" value="Glycosyl_Hydrlase_18"/>
</dbReference>
<dbReference type="PROSITE" id="PS51910">
    <property type="entry name" value="GH18_2"/>
    <property type="match status" value="1"/>
</dbReference>
<dbReference type="GO" id="GO:0008843">
    <property type="term" value="F:endochitinase activity"/>
    <property type="evidence" value="ECO:0007669"/>
    <property type="project" value="UniProtKB-EC"/>
</dbReference>
<feature type="chain" id="PRO_5022797042" evidence="10">
    <location>
        <begin position="20"/>
        <end position="457"/>
    </location>
</feature>
<sequence length="457" mass="48286">MTKLLFLTLLATCLSCALARPFNSSLHMRKARSLGRRANTTPVATAWYPGWYGSKFPPAQISWEKYTQMTFAFALTTPDTSVISLDADSQKILPDFVTEAKNHNVSSLLSIGGWTGSQYFSSAVASASNRTIFVKSVVNLATKYKLDGIDFDWEYPNKQGVGCNLIADDDSANFLSFLQELRKDPVGSKLILSAAVSISPFAGVDGTPMKDVSEFSKVLDHIAIMNYDIWGAFSPTVGPNSPLDDTCSPTPAGSAVSAIKAWTSAGFPANQIALGVASYAHTFHVAPSAAINSNGTLALYPAFDKALQPAGDGETTGMTGVDQCGVATGPSGLFDFSALVSNGFLDKNGTAASGLIYSFDECSQTPFLYNKSTQVMVSYDDATSFAAKGKFIKNSGLAGFAMWHVAGDSNDILVNSINKAIDAAGSTSTTPTNGSPSLTVAPTPSSTATTKQCRRRS</sequence>
<dbReference type="Proteomes" id="UP000308652">
    <property type="component" value="Unassembled WGS sequence"/>
</dbReference>
<dbReference type="OrthoDB" id="73875at2759"/>
<dbReference type="SUPFAM" id="SSF54556">
    <property type="entry name" value="Chitinase insertion domain"/>
    <property type="match status" value="1"/>
</dbReference>
<keyword evidence="4" id="KW-0119">Carbohydrate metabolism</keyword>
<dbReference type="GO" id="GO:0008061">
    <property type="term" value="F:chitin binding"/>
    <property type="evidence" value="ECO:0007669"/>
    <property type="project" value="InterPro"/>
</dbReference>
<evidence type="ECO:0000313" key="12">
    <source>
        <dbReference type="EMBL" id="TFK41644.1"/>
    </source>
</evidence>
<evidence type="ECO:0000256" key="5">
    <source>
        <dbReference type="ARBA" id="ARBA00023295"/>
    </source>
</evidence>
<evidence type="ECO:0000256" key="3">
    <source>
        <dbReference type="ARBA" id="ARBA00023024"/>
    </source>
</evidence>
<keyword evidence="5 7" id="KW-0326">Glycosidase</keyword>
<evidence type="ECO:0000313" key="13">
    <source>
        <dbReference type="Proteomes" id="UP000308652"/>
    </source>
</evidence>
<evidence type="ECO:0000259" key="11">
    <source>
        <dbReference type="PROSITE" id="PS51910"/>
    </source>
</evidence>
<dbReference type="STRING" id="68775.A0A5C3M872"/>
<dbReference type="InterPro" id="IPR017853">
    <property type="entry name" value="GH"/>
</dbReference>
<proteinExistence type="inferred from homology"/>
<gene>
    <name evidence="12" type="ORF">BDQ12DRAFT_733130</name>
</gene>
<dbReference type="GO" id="GO:0000272">
    <property type="term" value="P:polysaccharide catabolic process"/>
    <property type="evidence" value="ECO:0007669"/>
    <property type="project" value="UniProtKB-KW"/>
</dbReference>
<comment type="similarity">
    <text evidence="8">Belongs to the glycosyl hydrolase 18 family.</text>
</comment>